<proteinExistence type="predicted"/>
<dbReference type="EMBL" id="BAABLV010000025">
    <property type="protein sequence ID" value="GAA4898813.1"/>
    <property type="molecule type" value="Genomic_DNA"/>
</dbReference>
<dbReference type="PANTHER" id="PTHR43847">
    <property type="entry name" value="BLL3993 PROTEIN"/>
    <property type="match status" value="1"/>
</dbReference>
<keyword evidence="2 5" id="KW-0812">Transmembrane</keyword>
<comment type="caution">
    <text evidence="6">The sequence shown here is derived from an EMBL/GenBank/DDBJ whole genome shotgun (WGS) entry which is preliminary data.</text>
</comment>
<evidence type="ECO:0000256" key="2">
    <source>
        <dbReference type="ARBA" id="ARBA00022692"/>
    </source>
</evidence>
<dbReference type="RefSeq" id="WP_345581609.1">
    <property type="nucleotide sequence ID" value="NZ_BAABLV010000025.1"/>
</dbReference>
<feature type="transmembrane region" description="Helical" evidence="5">
    <location>
        <begin position="55"/>
        <end position="75"/>
    </location>
</feature>
<organism evidence="6 7">
    <name type="scientific">Tessaracoccus lubricantis</name>
    <dbReference type="NCBI Taxonomy" id="545543"/>
    <lineage>
        <taxon>Bacteria</taxon>
        <taxon>Bacillati</taxon>
        <taxon>Actinomycetota</taxon>
        <taxon>Actinomycetes</taxon>
        <taxon>Propionibacteriales</taxon>
        <taxon>Propionibacteriaceae</taxon>
        <taxon>Tessaracoccus</taxon>
    </lineage>
</organism>
<protein>
    <submittedName>
        <fullName evidence="6">Isoprenylcysteine carboxylmethyltransferase family protein</fullName>
    </submittedName>
</protein>
<gene>
    <name evidence="6" type="ORF">GCM10025789_15990</name>
</gene>
<evidence type="ECO:0000256" key="5">
    <source>
        <dbReference type="SAM" id="Phobius"/>
    </source>
</evidence>
<dbReference type="Gene3D" id="1.20.120.1630">
    <property type="match status" value="1"/>
</dbReference>
<name>A0ABP9FLE2_9ACTN</name>
<feature type="transmembrane region" description="Helical" evidence="5">
    <location>
        <begin position="135"/>
        <end position="164"/>
    </location>
</feature>
<dbReference type="Pfam" id="PF04191">
    <property type="entry name" value="PEMT"/>
    <property type="match status" value="1"/>
</dbReference>
<feature type="transmembrane region" description="Helical" evidence="5">
    <location>
        <begin position="82"/>
        <end position="102"/>
    </location>
</feature>
<accession>A0ABP9FLE2</accession>
<reference evidence="7" key="1">
    <citation type="journal article" date="2019" name="Int. J. Syst. Evol. Microbiol.">
        <title>The Global Catalogue of Microorganisms (GCM) 10K type strain sequencing project: providing services to taxonomists for standard genome sequencing and annotation.</title>
        <authorList>
            <consortium name="The Broad Institute Genomics Platform"/>
            <consortium name="The Broad Institute Genome Sequencing Center for Infectious Disease"/>
            <person name="Wu L."/>
            <person name="Ma J."/>
        </authorList>
    </citation>
    <scope>NUCLEOTIDE SEQUENCE [LARGE SCALE GENOMIC DNA]</scope>
    <source>
        <strain evidence="7">JCM 19125</strain>
    </source>
</reference>
<keyword evidence="4 5" id="KW-0472">Membrane</keyword>
<keyword evidence="7" id="KW-1185">Reference proteome</keyword>
<evidence type="ECO:0000256" key="1">
    <source>
        <dbReference type="ARBA" id="ARBA00004127"/>
    </source>
</evidence>
<sequence length="213" mass="22381">MSIEMRAWVTLAAYVLALGAAFGWRTARSVRETGDAGFRGFSGRMGSAGWWGGRLFALALVGFLLSPALVGLGVLPVLTDSAWPFAAGVIIALLAMAAVLWAQSTMGSSWRVGVDATETTDLVTGGPFAYVRNPIFTAMILAALGFAVAAPTWLGALSLMALVIGIQLQVRFEEEPYLLATHGPAYRNYAARTGRFVPGLGRLTGGDQVVDAA</sequence>
<evidence type="ECO:0000256" key="4">
    <source>
        <dbReference type="ARBA" id="ARBA00023136"/>
    </source>
</evidence>
<comment type="subcellular location">
    <subcellularLocation>
        <location evidence="1">Endomembrane system</location>
        <topology evidence="1">Multi-pass membrane protein</topology>
    </subcellularLocation>
</comment>
<keyword evidence="3 5" id="KW-1133">Transmembrane helix</keyword>
<evidence type="ECO:0000313" key="6">
    <source>
        <dbReference type="EMBL" id="GAA4898813.1"/>
    </source>
</evidence>
<dbReference type="PANTHER" id="PTHR43847:SF1">
    <property type="entry name" value="BLL3993 PROTEIN"/>
    <property type="match status" value="1"/>
</dbReference>
<dbReference type="Proteomes" id="UP001501521">
    <property type="component" value="Unassembled WGS sequence"/>
</dbReference>
<evidence type="ECO:0000256" key="3">
    <source>
        <dbReference type="ARBA" id="ARBA00022989"/>
    </source>
</evidence>
<evidence type="ECO:0000313" key="7">
    <source>
        <dbReference type="Proteomes" id="UP001501521"/>
    </source>
</evidence>
<dbReference type="InterPro" id="IPR052527">
    <property type="entry name" value="Metal_cation-efflux_comp"/>
</dbReference>
<dbReference type="InterPro" id="IPR007318">
    <property type="entry name" value="Phopholipid_MeTrfase"/>
</dbReference>